<dbReference type="SUPFAM" id="SSF55785">
    <property type="entry name" value="PYP-like sensor domain (PAS domain)"/>
    <property type="match status" value="2"/>
</dbReference>
<dbReference type="NCBIfam" id="TIGR00229">
    <property type="entry name" value="sensory_box"/>
    <property type="match status" value="2"/>
</dbReference>
<organism evidence="9">
    <name type="scientific">Danaea nodosa</name>
    <dbReference type="NCBI Taxonomy" id="491836"/>
    <lineage>
        <taxon>Eukaryota</taxon>
        <taxon>Viridiplantae</taxon>
        <taxon>Streptophyta</taxon>
        <taxon>Embryophyta</taxon>
        <taxon>Tracheophyta</taxon>
        <taxon>Polypodiopsida</taxon>
        <taxon>Marattiidae</taxon>
        <taxon>Marattiales</taxon>
        <taxon>Marattiaceae</taxon>
        <taxon>Danaea</taxon>
    </lineage>
</organism>
<evidence type="ECO:0000256" key="6">
    <source>
        <dbReference type="ARBA" id="ARBA00023170"/>
    </source>
</evidence>
<keyword evidence="6" id="KW-0675">Receptor</keyword>
<dbReference type="GO" id="GO:0009637">
    <property type="term" value="P:response to blue light"/>
    <property type="evidence" value="ECO:0007669"/>
    <property type="project" value="UniProtKB-ARBA"/>
</dbReference>
<dbReference type="PROSITE" id="PS50113">
    <property type="entry name" value="PAC"/>
    <property type="match status" value="1"/>
</dbReference>
<evidence type="ECO:0000256" key="3">
    <source>
        <dbReference type="ARBA" id="ARBA00022630"/>
    </source>
</evidence>
<keyword evidence="1" id="KW-0600">Photoreceptor protein</keyword>
<reference evidence="9" key="1">
    <citation type="journal article" date="2016" name="Proc. Natl. Acad. Sci. U.S.A.">
        <title>Functional and topological diversity of LOV domain photoreceptors.</title>
        <authorList>
            <person name="Glantz S.T."/>
            <person name="Carpenter E.J."/>
            <person name="Melkonian M."/>
            <person name="Gardner K.H."/>
            <person name="Boyden E.S."/>
            <person name="Wong G.K."/>
            <person name="Chow B.Y."/>
        </authorList>
    </citation>
    <scope>NUCLEOTIDE SEQUENCE</scope>
    <source>
        <strain evidence="9">DFHO_2006918</strain>
    </source>
</reference>
<feature type="domain" description="PAC" evidence="8">
    <location>
        <begin position="285"/>
        <end position="339"/>
    </location>
</feature>
<evidence type="ECO:0000313" key="9">
    <source>
        <dbReference type="EMBL" id="AML76754.1"/>
    </source>
</evidence>
<dbReference type="PANTHER" id="PTHR47429">
    <property type="entry name" value="PROTEIN TWIN LOV 1"/>
    <property type="match status" value="1"/>
</dbReference>
<dbReference type="Pfam" id="PF13426">
    <property type="entry name" value="PAS_9"/>
    <property type="match status" value="2"/>
</dbReference>
<sequence length="378" mass="42148">MSGYSAEEVLGRNCRFLQGPDTDRRTILEIRDAIREERACQVTILNYTKQGKPFWNLFHMAPVYSKEDGRVIHFVGVQTPLGAAFAGDRSMSSSSSVAQPVVVAPDRERVCPCTHSRNGEIAPVHSGCTDSAANHAIDVDKDDDFSETKKEADRDWEDRKCEALEADKQKSLDAVQSVLCELKESSRRKGAEVTDRKCSTTAATAAGERVLCSSLMLALTKIQQSFVLVNPYLPDMPIVHASDMFLHLSGYDREYVLGRNCRFLQGPNTDPKAVHEIRACIESENVCTVRILNYRKDKTPFWNLLHIAPIRSAGGKVAFFIGVQLDISFIDNDEYQGNRMTPHMQQLGAVGAVRVAIRSLQGSGLRRIQKEQSNERVN</sequence>
<dbReference type="InterPro" id="IPR000700">
    <property type="entry name" value="PAS-assoc_C"/>
</dbReference>
<dbReference type="Gene3D" id="3.30.450.20">
    <property type="entry name" value="PAS domain"/>
    <property type="match status" value="2"/>
</dbReference>
<evidence type="ECO:0000259" key="7">
    <source>
        <dbReference type="PROSITE" id="PS50112"/>
    </source>
</evidence>
<dbReference type="SMART" id="SM00086">
    <property type="entry name" value="PAC"/>
    <property type="match status" value="2"/>
</dbReference>
<dbReference type="InterPro" id="IPR035965">
    <property type="entry name" value="PAS-like_dom_sf"/>
</dbReference>
<dbReference type="GO" id="GO:0005634">
    <property type="term" value="C:nucleus"/>
    <property type="evidence" value="ECO:0007669"/>
    <property type="project" value="TreeGrafter"/>
</dbReference>
<dbReference type="PANTHER" id="PTHR47429:SF2">
    <property type="entry name" value="PROTEIN TWIN LOV 1"/>
    <property type="match status" value="1"/>
</dbReference>
<dbReference type="EMBL" id="KU698645">
    <property type="protein sequence ID" value="AML76754.1"/>
    <property type="molecule type" value="mRNA"/>
</dbReference>
<evidence type="ECO:0000256" key="5">
    <source>
        <dbReference type="ARBA" id="ARBA00022991"/>
    </source>
</evidence>
<dbReference type="PROSITE" id="PS50112">
    <property type="entry name" value="PAS"/>
    <property type="match status" value="1"/>
</dbReference>
<evidence type="ECO:0000259" key="8">
    <source>
        <dbReference type="PROSITE" id="PS50113"/>
    </source>
</evidence>
<dbReference type="InterPro" id="IPR000014">
    <property type="entry name" value="PAS"/>
</dbReference>
<name>A0A126WWY5_9MONI</name>
<protein>
    <submittedName>
        <fullName evidence="9">Putative LOV domain-containing protein</fullName>
    </submittedName>
</protein>
<dbReference type="GO" id="GO:0009881">
    <property type="term" value="F:photoreceptor activity"/>
    <property type="evidence" value="ECO:0007669"/>
    <property type="project" value="UniProtKB-KW"/>
</dbReference>
<keyword evidence="5" id="KW-0157">Chromophore</keyword>
<keyword evidence="2" id="KW-0716">Sensory transduction</keyword>
<evidence type="ECO:0000256" key="4">
    <source>
        <dbReference type="ARBA" id="ARBA00022643"/>
    </source>
</evidence>
<accession>A0A126WWY5</accession>
<dbReference type="AlphaFoldDB" id="A0A126WWY5"/>
<keyword evidence="3" id="KW-0285">Flavoprotein</keyword>
<proteinExistence type="evidence at transcript level"/>
<dbReference type="InterPro" id="IPR001610">
    <property type="entry name" value="PAC"/>
</dbReference>
<keyword evidence="4" id="KW-0288">FMN</keyword>
<feature type="domain" description="PAS" evidence="7">
    <location>
        <begin position="1"/>
        <end position="37"/>
    </location>
</feature>
<evidence type="ECO:0000256" key="2">
    <source>
        <dbReference type="ARBA" id="ARBA00022606"/>
    </source>
</evidence>
<evidence type="ECO:0000256" key="1">
    <source>
        <dbReference type="ARBA" id="ARBA00022543"/>
    </source>
</evidence>
<dbReference type="CDD" id="cd00130">
    <property type="entry name" value="PAS"/>
    <property type="match status" value="2"/>
</dbReference>